<organism evidence="1">
    <name type="scientific">marine sediment metagenome</name>
    <dbReference type="NCBI Taxonomy" id="412755"/>
    <lineage>
        <taxon>unclassified sequences</taxon>
        <taxon>metagenomes</taxon>
        <taxon>ecological metagenomes</taxon>
    </lineage>
</organism>
<feature type="non-terminal residue" evidence="1">
    <location>
        <position position="52"/>
    </location>
</feature>
<dbReference type="AlphaFoldDB" id="X1FN98"/>
<reference evidence="1" key="1">
    <citation type="journal article" date="2014" name="Front. Microbiol.">
        <title>High frequency of phylogenetically diverse reductive dehalogenase-homologous genes in deep subseafloor sedimentary metagenomes.</title>
        <authorList>
            <person name="Kawai M."/>
            <person name="Futagami T."/>
            <person name="Toyoda A."/>
            <person name="Takaki Y."/>
            <person name="Nishi S."/>
            <person name="Hori S."/>
            <person name="Arai W."/>
            <person name="Tsubouchi T."/>
            <person name="Morono Y."/>
            <person name="Uchiyama I."/>
            <person name="Ito T."/>
            <person name="Fujiyama A."/>
            <person name="Inagaki F."/>
            <person name="Takami H."/>
        </authorList>
    </citation>
    <scope>NUCLEOTIDE SEQUENCE</scope>
    <source>
        <strain evidence="1">Expedition CK06-06</strain>
    </source>
</reference>
<dbReference type="EMBL" id="BARU01004630">
    <property type="protein sequence ID" value="GAH22258.1"/>
    <property type="molecule type" value="Genomic_DNA"/>
</dbReference>
<protein>
    <submittedName>
        <fullName evidence="1">Uncharacterized protein</fullName>
    </submittedName>
</protein>
<name>X1FN98_9ZZZZ</name>
<accession>X1FN98</accession>
<evidence type="ECO:0000313" key="1">
    <source>
        <dbReference type="EMBL" id="GAH22258.1"/>
    </source>
</evidence>
<sequence>MNMLFLPIIVSIFSLVFALFLIREVRKAPSGSGKMIEISFAIREGAMVFLKR</sequence>
<comment type="caution">
    <text evidence="1">The sequence shown here is derived from an EMBL/GenBank/DDBJ whole genome shotgun (WGS) entry which is preliminary data.</text>
</comment>
<gene>
    <name evidence="1" type="ORF">S03H2_09206</name>
</gene>
<proteinExistence type="predicted"/>